<keyword evidence="1" id="KW-0997">Cell inner membrane</keyword>
<dbReference type="PANTHER" id="PTHR43849:SF2">
    <property type="entry name" value="BLL3936 PROTEIN"/>
    <property type="match status" value="1"/>
</dbReference>
<keyword evidence="2" id="KW-0472">Membrane</keyword>
<comment type="function">
    <text evidence="1">Part of the tripartite ATP-independent periplasmic (TRAP) transport system.</text>
</comment>
<feature type="transmembrane region" description="Helical" evidence="2">
    <location>
        <begin position="502"/>
        <end position="525"/>
    </location>
</feature>
<dbReference type="Proteomes" id="UP000233458">
    <property type="component" value="Chromosome"/>
</dbReference>
<feature type="transmembrane region" description="Helical" evidence="2">
    <location>
        <begin position="79"/>
        <end position="97"/>
    </location>
</feature>
<dbReference type="NCBIfam" id="TIGR02123">
    <property type="entry name" value="TRAP_fused"/>
    <property type="match status" value="1"/>
</dbReference>
<dbReference type="PANTHER" id="PTHR43849">
    <property type="entry name" value="BLL3936 PROTEIN"/>
    <property type="match status" value="1"/>
</dbReference>
<feature type="transmembrane region" description="Helical" evidence="2">
    <location>
        <begin position="415"/>
        <end position="439"/>
    </location>
</feature>
<evidence type="ECO:0000259" key="3">
    <source>
        <dbReference type="Pfam" id="PF06808"/>
    </source>
</evidence>
<feature type="transmembrane region" description="Helical" evidence="2">
    <location>
        <begin position="132"/>
        <end position="149"/>
    </location>
</feature>
<keyword evidence="2" id="KW-0812">Transmembrane</keyword>
<feature type="transmembrane region" description="Helical" evidence="2">
    <location>
        <begin position="300"/>
        <end position="320"/>
    </location>
</feature>
<protein>
    <recommendedName>
        <fullName evidence="3">TRAP C4-dicarboxylate transport system permease DctM subunit domain-containing protein</fullName>
    </recommendedName>
</protein>
<evidence type="ECO:0000313" key="4">
    <source>
        <dbReference type="EMBL" id="AUG51471.1"/>
    </source>
</evidence>
<name>A0ABM6Q4U7_9PROT</name>
<keyword evidence="2" id="KW-1133">Transmembrane helix</keyword>
<feature type="domain" description="TRAP C4-dicarboxylate transport system permease DctM subunit" evidence="3">
    <location>
        <begin position="124"/>
        <end position="558"/>
    </location>
</feature>
<feature type="transmembrane region" description="Helical" evidence="2">
    <location>
        <begin position="537"/>
        <end position="554"/>
    </location>
</feature>
<sequence length="642" mass="67179">MNTTEPSSGAETHQGKAACFSVRTIATFMLSAGLIGLTAWGAAFGQLPNIQHRAIVLSLIAGLAVILAPSKSGGILGRLLDVLMLGAILIAAGWVYLNYWDVMMNPVANRPQAIVLGLALAASILELSRRTIGWTFAILVGVFGAYALFGDMLPGRLGHGGVSLRMLTSMLYLSTDGIWGQVFDIFCSFLVLFILFSALMMATGAGETMMDIAKLVGGRMRGGPAKISVISSAMVGSMTGSSVTNVAMTGSFTIPMMKRMGYRPEVAGGIEATASSGGQITPPLMGAGLFLMAEFLNMPVGHMMALALVPAVLFYTGVLASVHFESVRANVGTLPEEEMPDASRLKKPSVWLPLAAPFCVLLFMLLAGYAVSLSILMACITLTVLYLTLGDLNPSSLKQRALDLGQAIMEAASPLVTLGALCAAAGVLIGVIGFVGIGVKFGDAVLSLSNGNLFLSLLLAGFVVMVIGMGMPTTAAYVLAVSTILTALNAIGIEPLQAHMFVFYFAVLSAITPPVCSAVFVAAGLANASWWKTAVQTMRFAVIKYMLPFIFVFRPETLLEGTTLNIVLALTACFIGTISLSAAFSRWFLGPLGRTLQGSLIVGGLMLFWPSLLINGLGAIVVLAVAICSKASQSELVAGEQA</sequence>
<accession>A0ABM6Q4U7</accession>
<keyword evidence="1" id="KW-1003">Cell membrane</keyword>
<evidence type="ECO:0000313" key="5">
    <source>
        <dbReference type="Proteomes" id="UP000233458"/>
    </source>
</evidence>
<feature type="transmembrane region" description="Helical" evidence="2">
    <location>
        <begin position="476"/>
        <end position="496"/>
    </location>
</feature>
<dbReference type="Pfam" id="PF06808">
    <property type="entry name" value="DctM"/>
    <property type="match status" value="1"/>
</dbReference>
<feature type="transmembrane region" description="Helical" evidence="2">
    <location>
        <begin position="566"/>
        <end position="589"/>
    </location>
</feature>
<feature type="transmembrane region" description="Helical" evidence="2">
    <location>
        <begin position="50"/>
        <end position="67"/>
    </location>
</feature>
<organism evidence="4 5">
    <name type="scientific">Thalassospira marina</name>
    <dbReference type="NCBI Taxonomy" id="2048283"/>
    <lineage>
        <taxon>Bacteria</taxon>
        <taxon>Pseudomonadati</taxon>
        <taxon>Pseudomonadota</taxon>
        <taxon>Alphaproteobacteria</taxon>
        <taxon>Rhodospirillales</taxon>
        <taxon>Thalassospiraceae</taxon>
        <taxon>Thalassospira</taxon>
    </lineage>
</organism>
<feature type="transmembrane region" description="Helical" evidence="2">
    <location>
        <begin position="178"/>
        <end position="206"/>
    </location>
</feature>
<reference evidence="4 5" key="1">
    <citation type="submission" date="2017-10" db="EMBL/GenBank/DDBJ databases">
        <title>Biodiversity and function of Thalassospira species in the particle-attached aromatic-hydrocarbon-degrading consortia from the surface seawater of the China South Sea.</title>
        <authorList>
            <person name="Dong C."/>
            <person name="Liu R."/>
            <person name="Shao Z."/>
        </authorList>
    </citation>
    <scope>NUCLEOTIDE SEQUENCE [LARGE SCALE GENOMIC DNA]</scope>
    <source>
        <strain evidence="4 5">CSC3H3</strain>
    </source>
</reference>
<feature type="transmembrane region" description="Helical" evidence="2">
    <location>
        <begin position="20"/>
        <end position="44"/>
    </location>
</feature>
<dbReference type="EMBL" id="CP024199">
    <property type="protein sequence ID" value="AUG51471.1"/>
    <property type="molecule type" value="Genomic_DNA"/>
</dbReference>
<dbReference type="InterPro" id="IPR011853">
    <property type="entry name" value="TRAP_DctM-Dct_fused"/>
</dbReference>
<feature type="transmembrane region" description="Helical" evidence="2">
    <location>
        <begin position="601"/>
        <end position="627"/>
    </location>
</feature>
<gene>
    <name evidence="4" type="ORF">CSC3H3_01160</name>
</gene>
<evidence type="ECO:0000256" key="2">
    <source>
        <dbReference type="SAM" id="Phobius"/>
    </source>
</evidence>
<keyword evidence="1" id="KW-0813">Transport</keyword>
<evidence type="ECO:0000256" key="1">
    <source>
        <dbReference type="RuleBase" id="RU369079"/>
    </source>
</evidence>
<feature type="transmembrane region" description="Helical" evidence="2">
    <location>
        <begin position="451"/>
        <end position="469"/>
    </location>
</feature>
<feature type="transmembrane region" description="Helical" evidence="2">
    <location>
        <begin position="227"/>
        <end position="248"/>
    </location>
</feature>
<keyword evidence="5" id="KW-1185">Reference proteome</keyword>
<proteinExistence type="predicted"/>
<comment type="subcellular location">
    <subcellularLocation>
        <location evidence="1">Cell inner membrane</location>
        <topology evidence="1">Multi-pass membrane protein</topology>
    </subcellularLocation>
</comment>
<dbReference type="RefSeq" id="WP_101283156.1">
    <property type="nucleotide sequence ID" value="NZ_CP024199.1"/>
</dbReference>
<dbReference type="InterPro" id="IPR010656">
    <property type="entry name" value="DctM"/>
</dbReference>
<feature type="transmembrane region" description="Helical" evidence="2">
    <location>
        <begin position="375"/>
        <end position="394"/>
    </location>
</feature>